<feature type="transmembrane region" description="Helical" evidence="1">
    <location>
        <begin position="233"/>
        <end position="252"/>
    </location>
</feature>
<gene>
    <name evidence="2" type="ORF">FOB48_01880</name>
</gene>
<dbReference type="Proteomes" id="UP000323865">
    <property type="component" value="Chromosome"/>
</dbReference>
<evidence type="ECO:0000313" key="3">
    <source>
        <dbReference type="Proteomes" id="UP000323865"/>
    </source>
</evidence>
<feature type="transmembrane region" description="Helical" evidence="1">
    <location>
        <begin position="63"/>
        <end position="84"/>
    </location>
</feature>
<organism evidence="2 3">
    <name type="scientific">Dermabacter vaginalis</name>
    <dbReference type="NCBI Taxonomy" id="1630135"/>
    <lineage>
        <taxon>Bacteria</taxon>
        <taxon>Bacillati</taxon>
        <taxon>Actinomycetota</taxon>
        <taxon>Actinomycetes</taxon>
        <taxon>Micrococcales</taxon>
        <taxon>Dermabacteraceae</taxon>
        <taxon>Dermabacter</taxon>
    </lineage>
</organism>
<proteinExistence type="predicted"/>
<feature type="transmembrane region" description="Helical" evidence="1">
    <location>
        <begin position="6"/>
        <end position="28"/>
    </location>
</feature>
<feature type="transmembrane region" description="Helical" evidence="1">
    <location>
        <begin position="35"/>
        <end position="57"/>
    </location>
</feature>
<feature type="transmembrane region" description="Helical" evidence="1">
    <location>
        <begin position="105"/>
        <end position="125"/>
    </location>
</feature>
<dbReference type="RefSeq" id="WP_150332659.1">
    <property type="nucleotide sequence ID" value="NZ_CP044108.1"/>
</dbReference>
<keyword evidence="3" id="KW-1185">Reference proteome</keyword>
<feature type="transmembrane region" description="Helical" evidence="1">
    <location>
        <begin position="287"/>
        <end position="305"/>
    </location>
</feature>
<feature type="transmembrane region" description="Helical" evidence="1">
    <location>
        <begin position="378"/>
        <end position="406"/>
    </location>
</feature>
<feature type="transmembrane region" description="Helical" evidence="1">
    <location>
        <begin position="453"/>
        <end position="473"/>
    </location>
</feature>
<feature type="transmembrane region" description="Helical" evidence="1">
    <location>
        <begin position="258"/>
        <end position="280"/>
    </location>
</feature>
<keyword evidence="1" id="KW-0812">Transmembrane</keyword>
<evidence type="ECO:0000256" key="1">
    <source>
        <dbReference type="SAM" id="Phobius"/>
    </source>
</evidence>
<keyword evidence="1" id="KW-1133">Transmembrane helix</keyword>
<dbReference type="Pfam" id="PF20176">
    <property type="entry name" value="DUF6541"/>
    <property type="match status" value="1"/>
</dbReference>
<feature type="transmembrane region" description="Helical" evidence="1">
    <location>
        <begin position="311"/>
        <end position="327"/>
    </location>
</feature>
<feature type="transmembrane region" description="Helical" evidence="1">
    <location>
        <begin position="206"/>
        <end position="226"/>
    </location>
</feature>
<dbReference type="InterPro" id="IPR046671">
    <property type="entry name" value="DUF6541"/>
</dbReference>
<dbReference type="EMBL" id="CP044108">
    <property type="protein sequence ID" value="QEU11174.1"/>
    <property type="molecule type" value="Genomic_DNA"/>
</dbReference>
<feature type="transmembrane region" description="Helical" evidence="1">
    <location>
        <begin position="339"/>
        <end position="358"/>
    </location>
</feature>
<sequence>MTWQPLILPAIVACLWVTVPGFLVNLTLGCRRFTAVFLSPLTSVGLIVVAAILGPFVHLPWGPLPVVLVTIFFAVIVIGLRLLLRRKFGGPVKARRRARISWRTRLTSPPVLALVTVAGSFVLMLRHVRNILGTPYAFAQAFDAIFHLNEVRWMIEHRNGSSLNALAMTAAPWDSKFYPAAWHDIASLTGLTTGVHHVSLLTNATIIATVCVVWPLSMLALVYVLTPGNLLRYTLFPTGVILAALPAFPLTFVEHGTLYPNLLGYCLLPSLYVPFLALLGQAKRLNISRFQSIGVGFFGSIGTAFAHPTAALMMLAGSTIITVYFFLRMAIKRHALRELALLGGAGLLLGAVTVVSWVKIRPPGSAAETWSPDTDTVGAIGGIFIHRLVNGIPQYLVLILVVLAIIGALRTRFYLPLALWILSAFFWVVAASWPMGPGRRDIVGVWYSDVPRLYAQMGLFLIPAAAIGVGYACKWLARRSKVIAQTPLRRSGIAAVAAAALVATTQANPMMDSFIDRVERVYTLDARTNSVNRQELTFISNLPNYVGPNDKIFANPWRGEGLIYAFSGVKVSTHHLLSYESRSDIYLLKHLNQIDTDPIVCEALKAGGYTHVVYFSGPEVDFTYATYRGLQHLDETKDLELVYQNGNASLYRVTGCFSQ</sequence>
<accession>A0ABX6A2S7</accession>
<evidence type="ECO:0000313" key="2">
    <source>
        <dbReference type="EMBL" id="QEU11174.1"/>
    </source>
</evidence>
<protein>
    <submittedName>
        <fullName evidence="2">Uncharacterized protein</fullName>
    </submittedName>
</protein>
<name>A0ABX6A2S7_9MICO</name>
<feature type="transmembrane region" description="Helical" evidence="1">
    <location>
        <begin position="413"/>
        <end position="433"/>
    </location>
</feature>
<keyword evidence="1" id="KW-0472">Membrane</keyword>
<reference evidence="2 3" key="1">
    <citation type="submission" date="2019-09" db="EMBL/GenBank/DDBJ databases">
        <title>FDA dAtabase for Regulatory Grade micrObial Sequences (FDA-ARGOS): Supporting development and validation of Infectious Disease Dx tests.</title>
        <authorList>
            <person name="Sciortino C."/>
            <person name="Tallon L."/>
            <person name="Sadzewicz L."/>
            <person name="Vavikolanu K."/>
            <person name="Mehta A."/>
            <person name="Aluvathingal J."/>
            <person name="Nadendla S."/>
            <person name="Nandy P."/>
            <person name="Geyer C."/>
            <person name="Yan Y."/>
            <person name="Sichtig H."/>
        </authorList>
    </citation>
    <scope>NUCLEOTIDE SEQUENCE [LARGE SCALE GENOMIC DNA]</scope>
    <source>
        <strain evidence="2 3">FDAARGOS_640</strain>
    </source>
</reference>